<keyword evidence="9" id="KW-0255">Endonuclease</keyword>
<dbReference type="InterPro" id="IPR048254">
    <property type="entry name" value="CDP_ALCOHOL_P_TRANSF_CS"/>
</dbReference>
<dbReference type="STRING" id="1157616.A0A1Z5T6J2"/>
<dbReference type="InterPro" id="IPR036866">
    <property type="entry name" value="RibonucZ/Hydroxyglut_hydro"/>
</dbReference>
<evidence type="ECO:0000256" key="12">
    <source>
        <dbReference type="ARBA" id="ARBA00023004"/>
    </source>
</evidence>
<feature type="region of interest" description="Disordered" evidence="15">
    <location>
        <begin position="1572"/>
        <end position="1677"/>
    </location>
</feature>
<dbReference type="GO" id="GO:0016705">
    <property type="term" value="F:oxidoreductase activity, acting on paired donors, with incorporation or reduction of molecular oxygen"/>
    <property type="evidence" value="ECO:0007669"/>
    <property type="project" value="InterPro"/>
</dbReference>
<evidence type="ECO:0000256" key="13">
    <source>
        <dbReference type="PIRSR" id="PIRSR602401-1"/>
    </source>
</evidence>
<dbReference type="Gene3D" id="3.60.15.10">
    <property type="entry name" value="Ribonuclease Z/Hydroxyacylglutathione hydrolase-like"/>
    <property type="match status" value="2"/>
</dbReference>
<dbReference type="InterPro" id="IPR027794">
    <property type="entry name" value="tRNase_Z_dom"/>
</dbReference>
<dbReference type="Pfam" id="PF01066">
    <property type="entry name" value="CDP-OH_P_transf"/>
    <property type="match status" value="1"/>
</dbReference>
<dbReference type="GO" id="GO:0042781">
    <property type="term" value="F:3'-tRNA processing endoribonuclease activity"/>
    <property type="evidence" value="ECO:0007669"/>
    <property type="project" value="UniProtKB-EC"/>
</dbReference>
<dbReference type="GO" id="GO:0008654">
    <property type="term" value="P:phospholipid biosynthetic process"/>
    <property type="evidence" value="ECO:0007669"/>
    <property type="project" value="InterPro"/>
</dbReference>
<feature type="compositionally biased region" description="Basic residues" evidence="15">
    <location>
        <begin position="1715"/>
        <end position="1732"/>
    </location>
</feature>
<feature type="compositionally biased region" description="Low complexity" evidence="15">
    <location>
        <begin position="27"/>
        <end position="41"/>
    </location>
</feature>
<dbReference type="GO" id="GO:0004497">
    <property type="term" value="F:monooxygenase activity"/>
    <property type="evidence" value="ECO:0007669"/>
    <property type="project" value="InterPro"/>
</dbReference>
<dbReference type="Gene3D" id="1.20.120.1760">
    <property type="match status" value="1"/>
</dbReference>
<keyword evidence="13" id="KW-0349">Heme</keyword>
<proteinExistence type="inferred from homology"/>
<feature type="region of interest" description="Disordered" evidence="15">
    <location>
        <begin position="1698"/>
        <end position="1732"/>
    </location>
</feature>
<dbReference type="InterPro" id="IPR047151">
    <property type="entry name" value="RNZ2-like"/>
</dbReference>
<keyword evidence="5 14" id="KW-0808">Transferase</keyword>
<feature type="region of interest" description="Disordered" evidence="15">
    <location>
        <begin position="1"/>
        <end position="51"/>
    </location>
</feature>
<dbReference type="InterPro" id="IPR002401">
    <property type="entry name" value="Cyt_P450_E_grp-I"/>
</dbReference>
<evidence type="ECO:0000256" key="8">
    <source>
        <dbReference type="ARBA" id="ARBA00022723"/>
    </source>
</evidence>
<comment type="similarity">
    <text evidence="14">Belongs to the CDP-alcohol phosphatidyltransferase class-I family.</text>
</comment>
<evidence type="ECO:0000256" key="4">
    <source>
        <dbReference type="ARBA" id="ARBA00012477"/>
    </source>
</evidence>
<dbReference type="SUPFAM" id="SSF56281">
    <property type="entry name" value="Metallo-hydrolase/oxidoreductase"/>
    <property type="match status" value="2"/>
</dbReference>
<sequence>MSDDRTPKQRREELQKRADSAQESHRNGTLNGTPNGTPRGGPTERFEGHQDDEQTDENVFLFVPNLIGYLRIVLALASLYFMPLHPRRCSFLYSVSCLLDALDGVAARKFKQSTRFGAVLDMVTDRCTTTCLLVFLATAKPAYSIIFQGLISLDLASHYMHMYATLAMGGQGESHKNVRASRSWIMNKYYSNKTMLFVCCALNELFFIALYLLCFSSPRITPALLPSAGLDINGTTPTTPHQPTPSLLFPSPFSAAAMEMARANKMDSFVPWVLTLVSLPVMLLKQYINVEQLVKASQWLAEGDRKDRSKAIREGRLKKGEFYKGWQEVFRQRNWIDVLHSLHEQYGDVVRVGPNDLHFSAPAAYHDIYNNANRWDKEGRLYRSFGEDRSSFGFLTYMEAKSRKDVLAPLFSRRAISDLQHLIQKHADRLCDALAKENAAGKSSDMLFALRCFTLDTILSYCFAKDVHAMETEDFQAPIVVAMDASLASFIVFRHFETLRKVVFSLPGWLTRLTSPALAGLVDLQELLGAQVKEVVAHPESLKLASHPIIYHRLQDPELSKAAGGLPSPESLYEEAQALLFGGADSAGNTTMIGLYYVLSDTVIKDRLKAEICSVWPDIGARPPRLEELEKLPYLSAIVKESLRMAPGVPSPLPRAVPRTGATIGSHFVPPSTIVGMSPMFVHFSSSHFPRPYRFDPERWLQPDSVALDKWLVPFSRGPRACLGQNLGLCELYIAFANVVRSLAEGTQRACVQMGARLLKVSECFITGRTEWRNTGGLIGMILTLADAASSSAAASADDAKKRAQAKGKRLGVSHDKEKMKALEEEAKKDVANRKLTLFSGPNLNHTLATARRFVFRKGMPVDVHEIDESLGRREGEDEWAPYWADENIKVWAMSIAPSSGPSASESSATKSAGTISPRKRSIDEVYEREPVPDGGSTVTASSITPKQRDLLTVKAVVSEMFNSSWRLDTLYETPLSEVKLPASIFVRNAETNKIERYSGPLPGGKHPVPDPNMTVLVRKPWPGALVESLPPAQPAKEAISYIVRNHTQRGKFQPERAKALKIEKGFKWAQLSAGNNVENEDGETITPDMVLGESKEGGGFAILDVPDESYIDALLARPEWREPKVMAGVGAIVWACGPGVATNDRVRAFMQEHSGVEHVVSSPDYCPNNISLDSATAATVRLRQVDPWRYVVPDHQNTVSQPAPALPQNVRKAERGQMIQLEPGFEVHSKQAIPSLDIAATEAETSSEILEEAKKSQDAAQQMDEPMRKWVKSLPPDAEKVQITTLGTGSALPSKYRNVSSTLMRVPGWGSMLFDAGENTLGQLKRAFPADELKAILKELRLIFISHMHADHHLGTVSVIRAWYEEVHNHQPLPAGSLSKDNYNVNSNLAVISEPAMSSWLNEYAAVEDYGFSRVAPLYISPANTNKGTPSKLGWFTPPTELASLPNADARMEMLAAKAVQPSMLNLTDVQAVAVQHCHGARAASFTFPSGFKASYSGDCRPSKPFTIIGKGSTVCIHEATFDDELQGDAEAKNHSTTSEALGVAQAMGAKACVLTHFSQRYQKLPVLEHGTSNEAEESSAAKPLTTEDVPMSTGSEEDESTNPEDDLAGPLEDVAETLPDQHTVSGSARQVDLPSKSTKGGAKNSLDETLGGNGDARDAAGGGPRKAGAPAPEAVRFKLTTAGEVHAGAAEIVCGRGEAGGGWDAAVEEGKGGKKGKEKGGKGKGKKQGK</sequence>
<name>A0A1Z5T6J2_HORWE</name>
<evidence type="ECO:0000256" key="9">
    <source>
        <dbReference type="ARBA" id="ARBA00022759"/>
    </source>
</evidence>
<keyword evidence="8 13" id="KW-0479">Metal-binding</keyword>
<feature type="transmembrane region" description="Helical" evidence="16">
    <location>
        <begin position="194"/>
        <end position="213"/>
    </location>
</feature>
<dbReference type="PRINTS" id="PR00463">
    <property type="entry name" value="EP450I"/>
</dbReference>
<dbReference type="PANTHER" id="PTHR12553">
    <property type="entry name" value="ZINC PHOSPHODIESTERASE ELAC PROTEIN 2"/>
    <property type="match status" value="1"/>
</dbReference>
<dbReference type="GO" id="GO:0016020">
    <property type="term" value="C:membrane"/>
    <property type="evidence" value="ECO:0007669"/>
    <property type="project" value="InterPro"/>
</dbReference>
<evidence type="ECO:0000256" key="10">
    <source>
        <dbReference type="ARBA" id="ARBA00022801"/>
    </source>
</evidence>
<feature type="region of interest" description="Disordered" evidence="15">
    <location>
        <begin position="900"/>
        <end position="920"/>
    </location>
</feature>
<organism evidence="18 19">
    <name type="scientific">Hortaea werneckii EXF-2000</name>
    <dbReference type="NCBI Taxonomy" id="1157616"/>
    <lineage>
        <taxon>Eukaryota</taxon>
        <taxon>Fungi</taxon>
        <taxon>Dikarya</taxon>
        <taxon>Ascomycota</taxon>
        <taxon>Pezizomycotina</taxon>
        <taxon>Dothideomycetes</taxon>
        <taxon>Dothideomycetidae</taxon>
        <taxon>Mycosphaerellales</taxon>
        <taxon>Teratosphaeriaceae</taxon>
        <taxon>Hortaea</taxon>
    </lineage>
</organism>
<keyword evidence="16" id="KW-1133">Transmembrane helix</keyword>
<dbReference type="PROSITE" id="PS00086">
    <property type="entry name" value="CYTOCHROME_P450"/>
    <property type="match status" value="1"/>
</dbReference>
<dbReference type="InterPro" id="IPR000462">
    <property type="entry name" value="CDP-OH_P_trans"/>
</dbReference>
<evidence type="ECO:0000256" key="11">
    <source>
        <dbReference type="ARBA" id="ARBA00022833"/>
    </source>
</evidence>
<feature type="compositionally biased region" description="Acidic residues" evidence="15">
    <location>
        <begin position="1597"/>
        <end position="1609"/>
    </location>
</feature>
<dbReference type="Pfam" id="PF00067">
    <property type="entry name" value="p450"/>
    <property type="match status" value="1"/>
</dbReference>
<evidence type="ECO:0000313" key="18">
    <source>
        <dbReference type="EMBL" id="OTA31642.1"/>
    </source>
</evidence>
<feature type="transmembrane region" description="Helical" evidence="16">
    <location>
        <begin position="59"/>
        <end position="82"/>
    </location>
</feature>
<feature type="compositionally biased region" description="Basic and acidic residues" evidence="15">
    <location>
        <begin position="42"/>
        <end position="51"/>
    </location>
</feature>
<dbReference type="GO" id="GO:1990180">
    <property type="term" value="P:mitochondrial tRNA 3'-end processing"/>
    <property type="evidence" value="ECO:0007669"/>
    <property type="project" value="TreeGrafter"/>
</dbReference>
<dbReference type="CDD" id="cd11062">
    <property type="entry name" value="CYP58-like"/>
    <property type="match status" value="1"/>
</dbReference>
<feature type="binding site" description="axial binding residue" evidence="13">
    <location>
        <position position="722"/>
    </location>
    <ligand>
        <name>heme</name>
        <dbReference type="ChEBI" id="CHEBI:30413"/>
    </ligand>
    <ligandPart>
        <name>Fe</name>
        <dbReference type="ChEBI" id="CHEBI:18248"/>
    </ligandPart>
</feature>
<dbReference type="SUPFAM" id="SSF48264">
    <property type="entry name" value="Cytochrome P450"/>
    <property type="match status" value="1"/>
</dbReference>
<evidence type="ECO:0000256" key="1">
    <source>
        <dbReference type="ARBA" id="ARBA00000402"/>
    </source>
</evidence>
<dbReference type="GO" id="GO:0016780">
    <property type="term" value="F:phosphotransferase activity, for other substituted phosphate groups"/>
    <property type="evidence" value="ECO:0007669"/>
    <property type="project" value="InterPro"/>
</dbReference>
<protein>
    <recommendedName>
        <fullName evidence="4">ribonuclease Z</fullName>
        <ecNumber evidence="4">3.1.26.11</ecNumber>
    </recommendedName>
</protein>
<dbReference type="GO" id="GO:0020037">
    <property type="term" value="F:heme binding"/>
    <property type="evidence" value="ECO:0007669"/>
    <property type="project" value="InterPro"/>
</dbReference>
<dbReference type="CDD" id="cd07718">
    <property type="entry name" value="RNaseZ_ELAC1_ELAC2-C-term-like_MBL-fold"/>
    <property type="match status" value="1"/>
</dbReference>
<dbReference type="PRINTS" id="PR00385">
    <property type="entry name" value="P450"/>
</dbReference>
<reference evidence="18 19" key="1">
    <citation type="submission" date="2017-01" db="EMBL/GenBank/DDBJ databases">
        <title>The recent genome duplication of the halophilic yeast Hortaea werneckii: insights from long-read sequencing.</title>
        <authorList>
            <person name="Sinha S."/>
            <person name="Flibotte S."/>
            <person name="Neira M."/>
            <person name="Lenassi M."/>
            <person name="Gostincar C."/>
            <person name="Stajich J.E."/>
            <person name="Nislow C.E."/>
        </authorList>
    </citation>
    <scope>NUCLEOTIDE SEQUENCE [LARGE SCALE GENOMIC DNA]</scope>
    <source>
        <strain evidence="18 19">EXF-2000</strain>
    </source>
</reference>
<evidence type="ECO:0000256" key="16">
    <source>
        <dbReference type="SAM" id="Phobius"/>
    </source>
</evidence>
<feature type="domain" description="tRNase Z endonuclease" evidence="17">
    <location>
        <begin position="743"/>
        <end position="777"/>
    </location>
</feature>
<keyword evidence="10" id="KW-0378">Hydrolase</keyword>
<feature type="compositionally biased region" description="Low complexity" evidence="15">
    <location>
        <begin position="900"/>
        <end position="913"/>
    </location>
</feature>
<evidence type="ECO:0000256" key="15">
    <source>
        <dbReference type="SAM" id="MobiDB-lite"/>
    </source>
</evidence>
<accession>A0A1Z5T6J2</accession>
<evidence type="ECO:0000313" key="19">
    <source>
        <dbReference type="Proteomes" id="UP000194280"/>
    </source>
</evidence>
<evidence type="ECO:0000256" key="14">
    <source>
        <dbReference type="RuleBase" id="RU003750"/>
    </source>
</evidence>
<comment type="catalytic activity">
    <reaction evidence="1">
        <text>Endonucleolytic cleavage of RNA, removing extra 3' nucleotides from tRNA precursor, generating 3' termini of tRNAs. A 3'-hydroxy group is left at the tRNA terminus and a 5'-phosphoryl group is left at the trailer molecule.</text>
        <dbReference type="EC" id="3.1.26.11"/>
    </reaction>
</comment>
<keyword evidence="6" id="KW-0819">tRNA processing</keyword>
<dbReference type="EC" id="3.1.26.11" evidence="4"/>
<dbReference type="InterPro" id="IPR036396">
    <property type="entry name" value="Cyt_P450_sf"/>
</dbReference>
<keyword evidence="7" id="KW-0540">Nuclease</keyword>
<evidence type="ECO:0000256" key="3">
    <source>
        <dbReference type="ARBA" id="ARBA00007823"/>
    </source>
</evidence>
<comment type="cofactor">
    <cofactor evidence="2">
        <name>Zn(2+)</name>
        <dbReference type="ChEBI" id="CHEBI:29105"/>
    </cofactor>
</comment>
<comment type="caution">
    <text evidence="18">The sequence shown here is derived from an EMBL/GenBank/DDBJ whole genome shotgun (WGS) entry which is preliminary data.</text>
</comment>
<dbReference type="Proteomes" id="UP000194280">
    <property type="component" value="Unassembled WGS sequence"/>
</dbReference>
<dbReference type="VEuPathDB" id="FungiDB:BTJ68_08154"/>
<gene>
    <name evidence="18" type="ORF">BTJ68_08154</name>
</gene>
<dbReference type="EMBL" id="MUNK01000110">
    <property type="protein sequence ID" value="OTA31642.1"/>
    <property type="molecule type" value="Genomic_DNA"/>
</dbReference>
<feature type="compositionally biased region" description="Basic and acidic residues" evidence="15">
    <location>
        <begin position="1"/>
        <end position="26"/>
    </location>
</feature>
<keyword evidence="16" id="KW-0812">Transmembrane</keyword>
<dbReference type="FunCoup" id="A0A1Z5T6J2">
    <property type="interactions" value="2118"/>
</dbReference>
<dbReference type="PROSITE" id="PS00379">
    <property type="entry name" value="CDP_ALCOHOL_P_TRANSF"/>
    <property type="match status" value="1"/>
</dbReference>
<evidence type="ECO:0000256" key="2">
    <source>
        <dbReference type="ARBA" id="ARBA00001947"/>
    </source>
</evidence>
<dbReference type="InterPro" id="IPR001128">
    <property type="entry name" value="Cyt_P450"/>
</dbReference>
<dbReference type="Pfam" id="PF13691">
    <property type="entry name" value="Lactamase_B_4"/>
    <property type="match status" value="1"/>
</dbReference>
<evidence type="ECO:0000256" key="7">
    <source>
        <dbReference type="ARBA" id="ARBA00022722"/>
    </source>
</evidence>
<dbReference type="GO" id="GO:0005506">
    <property type="term" value="F:iron ion binding"/>
    <property type="evidence" value="ECO:0007669"/>
    <property type="project" value="InterPro"/>
</dbReference>
<evidence type="ECO:0000259" key="17">
    <source>
        <dbReference type="Pfam" id="PF13691"/>
    </source>
</evidence>
<comment type="cofactor">
    <cofactor evidence="13">
        <name>heme</name>
        <dbReference type="ChEBI" id="CHEBI:30413"/>
    </cofactor>
</comment>
<keyword evidence="16" id="KW-0472">Membrane</keyword>
<dbReference type="InParanoid" id="A0A1Z5T6J2"/>
<dbReference type="InterPro" id="IPR043130">
    <property type="entry name" value="CDP-OH_PTrfase_TM_dom"/>
</dbReference>
<dbReference type="GO" id="GO:0005739">
    <property type="term" value="C:mitochondrion"/>
    <property type="evidence" value="ECO:0007669"/>
    <property type="project" value="TreeGrafter"/>
</dbReference>
<dbReference type="PANTHER" id="PTHR12553:SF49">
    <property type="entry name" value="ZINC PHOSPHODIESTERASE ELAC PROTEIN 2"/>
    <property type="match status" value="1"/>
</dbReference>
<keyword evidence="12 13" id="KW-0408">Iron</keyword>
<dbReference type="InterPro" id="IPR017972">
    <property type="entry name" value="Cyt_P450_CS"/>
</dbReference>
<evidence type="ECO:0000256" key="5">
    <source>
        <dbReference type="ARBA" id="ARBA00022679"/>
    </source>
</evidence>
<dbReference type="OrthoDB" id="527344at2759"/>
<dbReference type="Gene3D" id="1.10.630.10">
    <property type="entry name" value="Cytochrome P450"/>
    <property type="match status" value="1"/>
</dbReference>
<evidence type="ECO:0000256" key="6">
    <source>
        <dbReference type="ARBA" id="ARBA00022694"/>
    </source>
</evidence>
<comment type="similarity">
    <text evidence="3">Belongs to the RNase Z family.</text>
</comment>
<keyword evidence="11" id="KW-0862">Zinc</keyword>
<keyword evidence="19" id="KW-1185">Reference proteome</keyword>
<dbReference type="FunFam" id="1.20.120.1760:FF:000011">
    <property type="entry name" value="Cdp-diacylglycerol-inositol 3-phosphatidyltransferase pis"/>
    <property type="match status" value="1"/>
</dbReference>